<keyword evidence="2" id="KW-1185">Reference proteome</keyword>
<sequence>MPCTTKGHGRLVHNTQKQSQNSWRDAGDLRRHVYTVHVNPTTSGVLPTYPNIEVADFNPRRVERGRTQSKDRSAKARSASSNTRARSNSRGRASTTGTANGGETAVRRETRSRSAQRKEDKAKANASTGGDNMTFVAKDQLQLKPKKSILSKRTAAQVDTAEEDQSWEDMSDEKLQRELKKVKLQEKRISLEEEIEKRLARS</sequence>
<accession>A0ACC3MUP2</accession>
<organism evidence="1 2">
    <name type="scientific">Vermiconidia calcicola</name>
    <dbReference type="NCBI Taxonomy" id="1690605"/>
    <lineage>
        <taxon>Eukaryota</taxon>
        <taxon>Fungi</taxon>
        <taxon>Dikarya</taxon>
        <taxon>Ascomycota</taxon>
        <taxon>Pezizomycotina</taxon>
        <taxon>Dothideomycetes</taxon>
        <taxon>Dothideomycetidae</taxon>
        <taxon>Mycosphaerellales</taxon>
        <taxon>Extremaceae</taxon>
        <taxon>Vermiconidia</taxon>
    </lineage>
</organism>
<proteinExistence type="predicted"/>
<dbReference type="EMBL" id="JAUTXU010000154">
    <property type="protein sequence ID" value="KAK3703236.1"/>
    <property type="molecule type" value="Genomic_DNA"/>
</dbReference>
<protein>
    <submittedName>
        <fullName evidence="1">Uncharacterized protein</fullName>
    </submittedName>
</protein>
<evidence type="ECO:0000313" key="1">
    <source>
        <dbReference type="EMBL" id="KAK3703236.1"/>
    </source>
</evidence>
<name>A0ACC3MUP2_9PEZI</name>
<dbReference type="Proteomes" id="UP001281147">
    <property type="component" value="Unassembled WGS sequence"/>
</dbReference>
<evidence type="ECO:0000313" key="2">
    <source>
        <dbReference type="Proteomes" id="UP001281147"/>
    </source>
</evidence>
<comment type="caution">
    <text evidence="1">The sequence shown here is derived from an EMBL/GenBank/DDBJ whole genome shotgun (WGS) entry which is preliminary data.</text>
</comment>
<reference evidence="1" key="1">
    <citation type="submission" date="2023-07" db="EMBL/GenBank/DDBJ databases">
        <title>Black Yeasts Isolated from many extreme environments.</title>
        <authorList>
            <person name="Coleine C."/>
            <person name="Stajich J.E."/>
            <person name="Selbmann L."/>
        </authorList>
    </citation>
    <scope>NUCLEOTIDE SEQUENCE</scope>
    <source>
        <strain evidence="1">CCFEE 5714</strain>
    </source>
</reference>
<gene>
    <name evidence="1" type="ORF">LTR37_014576</name>
</gene>